<proteinExistence type="predicted"/>
<dbReference type="OrthoDB" id="2404656at2759"/>
<organism evidence="1 2">
    <name type="scientific">Rhizopus oryzae</name>
    <name type="common">Mucormycosis agent</name>
    <name type="synonym">Rhizopus arrhizus var. delemar</name>
    <dbReference type="NCBI Taxonomy" id="64495"/>
    <lineage>
        <taxon>Eukaryota</taxon>
        <taxon>Fungi</taxon>
        <taxon>Fungi incertae sedis</taxon>
        <taxon>Mucoromycota</taxon>
        <taxon>Mucoromycotina</taxon>
        <taxon>Mucoromycetes</taxon>
        <taxon>Mucorales</taxon>
        <taxon>Mucorineae</taxon>
        <taxon>Rhizopodaceae</taxon>
        <taxon>Rhizopus</taxon>
    </lineage>
</organism>
<keyword evidence="2" id="KW-1185">Reference proteome</keyword>
<accession>A0A9P6WZL7</accession>
<dbReference type="Proteomes" id="UP000716291">
    <property type="component" value="Unassembled WGS sequence"/>
</dbReference>
<sequence length="308" mass="35245">MTFTTAIDNLYVPYQPKLSAETIAKLKSMVMIWTSFNKNISDNGKAILDVQLFEQRSLATLKSFPKVFDLLSCALDKSWTELPTFLFNCEHPMDIEEKQLFKVVQFVLTDFAGKNGLLGFEWCQTIPQSHIQSMMDTDVWKLGSSRNVDDLGYNPYHEDLFVLEASSGPHKEDITHTKDDTLKNVHSSISLLNVLVRKFQDGRFSTARNLRTFSVQSVCSTITLCSTSLDPDNIGGYIHEELRFADIPMTYNDRYKWLKVFEIVAKLVGMLRKQTMVYQQLHNEHTGAVPVDEMESIKLLFSTKIPLH</sequence>
<comment type="caution">
    <text evidence="1">The sequence shown here is derived from an EMBL/GenBank/DDBJ whole genome shotgun (WGS) entry which is preliminary data.</text>
</comment>
<evidence type="ECO:0000313" key="1">
    <source>
        <dbReference type="EMBL" id="KAG1302089.1"/>
    </source>
</evidence>
<dbReference type="AlphaFoldDB" id="A0A9P6WZL7"/>
<evidence type="ECO:0000313" key="2">
    <source>
        <dbReference type="Proteomes" id="UP000716291"/>
    </source>
</evidence>
<name>A0A9P6WZL7_RHIOR</name>
<gene>
    <name evidence="1" type="ORF">G6F64_011228</name>
</gene>
<protein>
    <submittedName>
        <fullName evidence="1">Uncharacterized protein</fullName>
    </submittedName>
</protein>
<reference evidence="1" key="1">
    <citation type="journal article" date="2020" name="Microb. Genom.">
        <title>Genetic diversity of clinical and environmental Mucorales isolates obtained from an investigation of mucormycosis cases among solid organ transplant recipients.</title>
        <authorList>
            <person name="Nguyen M.H."/>
            <person name="Kaul D."/>
            <person name="Muto C."/>
            <person name="Cheng S.J."/>
            <person name="Richter R.A."/>
            <person name="Bruno V.M."/>
            <person name="Liu G."/>
            <person name="Beyhan S."/>
            <person name="Sundermann A.J."/>
            <person name="Mounaud S."/>
            <person name="Pasculle A.W."/>
            <person name="Nierman W.C."/>
            <person name="Driscoll E."/>
            <person name="Cumbie R."/>
            <person name="Clancy C.J."/>
            <person name="Dupont C.L."/>
        </authorList>
    </citation>
    <scope>NUCLEOTIDE SEQUENCE</scope>
    <source>
        <strain evidence="1">GL11</strain>
    </source>
</reference>
<dbReference type="EMBL" id="JAANQT010002637">
    <property type="protein sequence ID" value="KAG1302089.1"/>
    <property type="molecule type" value="Genomic_DNA"/>
</dbReference>